<organism evidence="1 2">
    <name type="scientific">Violaceomyces palustris</name>
    <dbReference type="NCBI Taxonomy" id="1673888"/>
    <lineage>
        <taxon>Eukaryota</taxon>
        <taxon>Fungi</taxon>
        <taxon>Dikarya</taxon>
        <taxon>Basidiomycota</taxon>
        <taxon>Ustilaginomycotina</taxon>
        <taxon>Ustilaginomycetes</taxon>
        <taxon>Violaceomycetales</taxon>
        <taxon>Violaceomycetaceae</taxon>
        <taxon>Violaceomyces</taxon>
    </lineage>
</organism>
<evidence type="ECO:0000313" key="2">
    <source>
        <dbReference type="Proteomes" id="UP000245626"/>
    </source>
</evidence>
<proteinExistence type="predicted"/>
<reference evidence="1 2" key="1">
    <citation type="journal article" date="2018" name="Mol. Biol. Evol.">
        <title>Broad Genomic Sampling Reveals a Smut Pathogenic Ancestry of the Fungal Clade Ustilaginomycotina.</title>
        <authorList>
            <person name="Kijpornyongpan T."/>
            <person name="Mondo S.J."/>
            <person name="Barry K."/>
            <person name="Sandor L."/>
            <person name="Lee J."/>
            <person name="Lipzen A."/>
            <person name="Pangilinan J."/>
            <person name="LaButti K."/>
            <person name="Hainaut M."/>
            <person name="Henrissat B."/>
            <person name="Grigoriev I.V."/>
            <person name="Spatafora J.W."/>
            <person name="Aime M.C."/>
        </authorList>
    </citation>
    <scope>NUCLEOTIDE SEQUENCE [LARGE SCALE GENOMIC DNA]</scope>
    <source>
        <strain evidence="1 2">SA 807</strain>
    </source>
</reference>
<gene>
    <name evidence="1" type="ORF">IE53DRAFT_388144</name>
</gene>
<protein>
    <submittedName>
        <fullName evidence="1">CGI-121-domain-containing protein</fullName>
    </submittedName>
</protein>
<accession>A0ACD0NUU7</accession>
<evidence type="ECO:0000313" key="1">
    <source>
        <dbReference type="EMBL" id="PWN49607.1"/>
    </source>
</evidence>
<name>A0ACD0NUU7_9BASI</name>
<sequence length="249" mass="26699">MESIFLPSDHFPESLGSIHIAHFHSLSNSASLLDRLISASKLDESHPDTAAERSALDFAFIDPTRLVSKQHLVTACLQAIIAASRSNQANRSAPHGTTLPVQGGMKTKTPHSEIIFALSPGNNIGESLKRFGLSSKSKSVVLVKICASSSTSEDSRGYGDRLATTDSILDSMISIIDGQLSLSPLEKTLDGVATHSETNWKEMSKIYKLNMPLLLSSSKGDGDGELAEKERRRAIDIIVSAVAMKNVAA</sequence>
<dbReference type="Proteomes" id="UP000245626">
    <property type="component" value="Unassembled WGS sequence"/>
</dbReference>
<dbReference type="EMBL" id="KZ820027">
    <property type="protein sequence ID" value="PWN49607.1"/>
    <property type="molecule type" value="Genomic_DNA"/>
</dbReference>
<keyword evidence="2" id="KW-1185">Reference proteome</keyword>